<dbReference type="Pfam" id="PF08066">
    <property type="entry name" value="PMC2NT"/>
    <property type="match status" value="1"/>
</dbReference>
<dbReference type="InterPro" id="IPR010997">
    <property type="entry name" value="HRDC-like_sf"/>
</dbReference>
<dbReference type="InterPro" id="IPR002121">
    <property type="entry name" value="HRDC_dom"/>
</dbReference>
<dbReference type="SMART" id="SM00341">
    <property type="entry name" value="HRDC"/>
    <property type="match status" value="1"/>
</dbReference>
<evidence type="ECO:0000256" key="14">
    <source>
        <dbReference type="ARBA" id="ARBA00043957"/>
    </source>
</evidence>
<dbReference type="GO" id="GO:0006629">
    <property type="term" value="P:lipid metabolic process"/>
    <property type="evidence" value="ECO:0007669"/>
    <property type="project" value="InterPro"/>
</dbReference>
<dbReference type="GO" id="GO:0000467">
    <property type="term" value="P:exonucleolytic trimming to generate mature 3'-end of 5.8S rRNA from tricistronic rRNA transcript (SSU-rRNA, 5.8S rRNA, LSU-rRNA)"/>
    <property type="evidence" value="ECO:0007669"/>
    <property type="project" value="InterPro"/>
</dbReference>
<feature type="compositionally biased region" description="Basic and acidic residues" evidence="17">
    <location>
        <begin position="22"/>
        <end position="37"/>
    </location>
</feature>
<dbReference type="CDD" id="cd00707">
    <property type="entry name" value="Pancreat_lipase_like"/>
    <property type="match status" value="1"/>
</dbReference>
<dbReference type="Gene3D" id="3.30.420.10">
    <property type="entry name" value="Ribonuclease H-like superfamily/Ribonuclease H"/>
    <property type="match status" value="1"/>
</dbReference>
<evidence type="ECO:0000256" key="6">
    <source>
        <dbReference type="ARBA" id="ARBA00022525"/>
    </source>
</evidence>
<gene>
    <name evidence="19" type="ORF">APICC_01546</name>
</gene>
<dbReference type="AlphaFoldDB" id="A0A2A3E2G0"/>
<dbReference type="InterPro" id="IPR033906">
    <property type="entry name" value="Lipase_N"/>
</dbReference>
<comment type="similarity">
    <text evidence="4">Belongs to the AB hydrolase superfamily. Lipase family.</text>
</comment>
<dbReference type="GO" id="GO:0071051">
    <property type="term" value="P:poly(A)-dependent snoRNA 3'-end processing"/>
    <property type="evidence" value="ECO:0007669"/>
    <property type="project" value="TreeGrafter"/>
</dbReference>
<feature type="compositionally biased region" description="Basic and acidic residues" evidence="17">
    <location>
        <begin position="768"/>
        <end position="783"/>
    </location>
</feature>
<feature type="coiled-coil region" evidence="16">
    <location>
        <begin position="695"/>
        <end position="725"/>
    </location>
</feature>
<keyword evidence="8" id="KW-0540">Nuclease</keyword>
<evidence type="ECO:0000259" key="18">
    <source>
        <dbReference type="PROSITE" id="PS50967"/>
    </source>
</evidence>
<dbReference type="OrthoDB" id="2250022at2759"/>
<dbReference type="GO" id="GO:0005576">
    <property type="term" value="C:extracellular region"/>
    <property type="evidence" value="ECO:0007669"/>
    <property type="project" value="UniProtKB-SubCell"/>
</dbReference>
<feature type="region of interest" description="Disordered" evidence="17">
    <location>
        <begin position="812"/>
        <end position="831"/>
    </location>
</feature>
<dbReference type="InterPro" id="IPR029058">
    <property type="entry name" value="AB_hydrolase_fold"/>
</dbReference>
<evidence type="ECO:0000256" key="7">
    <source>
        <dbReference type="ARBA" id="ARBA00022552"/>
    </source>
</evidence>
<comment type="catalytic activity">
    <reaction evidence="1">
        <text>a 1,2-diacyl-sn-glycero-3-phosphocholine + H2O = a 2-acyl-sn-glycero-3-phosphocholine + a fatty acid + H(+)</text>
        <dbReference type="Rhea" id="RHEA:18689"/>
        <dbReference type="ChEBI" id="CHEBI:15377"/>
        <dbReference type="ChEBI" id="CHEBI:15378"/>
        <dbReference type="ChEBI" id="CHEBI:28868"/>
        <dbReference type="ChEBI" id="CHEBI:57643"/>
        <dbReference type="ChEBI" id="CHEBI:57875"/>
        <dbReference type="EC" id="3.1.1.32"/>
    </reaction>
</comment>
<keyword evidence="9" id="KW-0378">Hydrolase</keyword>
<reference evidence="19 20" key="1">
    <citation type="submission" date="2014-07" db="EMBL/GenBank/DDBJ databases">
        <title>Genomic and transcriptomic analysis on Apis cerana provide comprehensive insights into honey bee biology.</title>
        <authorList>
            <person name="Diao Q."/>
            <person name="Sun L."/>
            <person name="Zheng H."/>
            <person name="Zheng H."/>
            <person name="Xu S."/>
            <person name="Wang S."/>
            <person name="Zeng Z."/>
            <person name="Hu F."/>
            <person name="Su S."/>
            <person name="Wu J."/>
        </authorList>
    </citation>
    <scope>NUCLEOTIDE SEQUENCE [LARGE SCALE GENOMIC DNA]</scope>
    <source>
        <tissue evidence="19">Pupae without intestine</tissue>
    </source>
</reference>
<dbReference type="GO" id="GO:0071035">
    <property type="term" value="P:nuclear polyadenylation-dependent rRNA catabolic process"/>
    <property type="evidence" value="ECO:0007669"/>
    <property type="project" value="TreeGrafter"/>
</dbReference>
<keyword evidence="20" id="KW-1185">Reference proteome</keyword>
<dbReference type="EC" id="3.1.1.32" evidence="5"/>
<dbReference type="PRINTS" id="PR00821">
    <property type="entry name" value="TAGLIPASE"/>
</dbReference>
<dbReference type="GO" id="GO:0071036">
    <property type="term" value="P:nuclear polyadenylation-dependent snoRNA catabolic process"/>
    <property type="evidence" value="ECO:0007669"/>
    <property type="project" value="TreeGrafter"/>
</dbReference>
<dbReference type="Gene3D" id="1.10.150.80">
    <property type="entry name" value="HRDC domain"/>
    <property type="match status" value="1"/>
</dbReference>
<evidence type="ECO:0000256" key="12">
    <source>
        <dbReference type="ARBA" id="ARBA00023157"/>
    </source>
</evidence>
<dbReference type="GO" id="GO:0071044">
    <property type="term" value="P:histone mRNA catabolic process"/>
    <property type="evidence" value="ECO:0007669"/>
    <property type="project" value="TreeGrafter"/>
</dbReference>
<evidence type="ECO:0000256" key="15">
    <source>
        <dbReference type="ARBA" id="ARBA00070365"/>
    </source>
</evidence>
<dbReference type="InterPro" id="IPR012337">
    <property type="entry name" value="RNaseH-like_sf"/>
</dbReference>
<dbReference type="Pfam" id="PF01612">
    <property type="entry name" value="DNA_pol_A_exo1"/>
    <property type="match status" value="1"/>
</dbReference>
<dbReference type="GO" id="GO:0000176">
    <property type="term" value="C:nuclear exosome (RNase complex)"/>
    <property type="evidence" value="ECO:0007669"/>
    <property type="project" value="InterPro"/>
</dbReference>
<comment type="subcellular location">
    <subcellularLocation>
        <location evidence="2">Nucleus</location>
    </subcellularLocation>
    <subcellularLocation>
        <location evidence="3">Secreted</location>
    </subcellularLocation>
</comment>
<evidence type="ECO:0000256" key="11">
    <source>
        <dbReference type="ARBA" id="ARBA00022839"/>
    </source>
</evidence>
<dbReference type="EMBL" id="KZ288427">
    <property type="protein sequence ID" value="PBC25885.1"/>
    <property type="molecule type" value="Genomic_DNA"/>
</dbReference>
<dbReference type="GO" id="GO:0071037">
    <property type="term" value="P:nuclear polyadenylation-dependent snRNA catabolic process"/>
    <property type="evidence" value="ECO:0007669"/>
    <property type="project" value="TreeGrafter"/>
</dbReference>
<dbReference type="GO" id="GO:0071039">
    <property type="term" value="P:nuclear polyadenylation-dependent CUT catabolic process"/>
    <property type="evidence" value="ECO:0007669"/>
    <property type="project" value="TreeGrafter"/>
</dbReference>
<dbReference type="Gene3D" id="3.40.50.1820">
    <property type="entry name" value="alpha/beta hydrolase"/>
    <property type="match status" value="1"/>
</dbReference>
<dbReference type="FunFam" id="3.30.420.10:FF:000059">
    <property type="entry name" value="Exosome complex exonuclease Rrp6"/>
    <property type="match status" value="1"/>
</dbReference>
<evidence type="ECO:0000256" key="16">
    <source>
        <dbReference type="SAM" id="Coils"/>
    </source>
</evidence>
<feature type="region of interest" description="Disordered" evidence="17">
    <location>
        <begin position="741"/>
        <end position="788"/>
    </location>
</feature>
<keyword evidence="12" id="KW-1015">Disulfide bond</keyword>
<dbReference type="PANTHER" id="PTHR12124">
    <property type="entry name" value="POLYMYOSITIS/SCLERODERMA AUTOANTIGEN-RELATED"/>
    <property type="match status" value="1"/>
</dbReference>
<evidence type="ECO:0000256" key="5">
    <source>
        <dbReference type="ARBA" id="ARBA00013179"/>
    </source>
</evidence>
<keyword evidence="6" id="KW-0964">Secreted</keyword>
<dbReference type="InterPro" id="IPR044876">
    <property type="entry name" value="HRDC_dom_sf"/>
</dbReference>
<keyword evidence="13" id="KW-0539">Nucleus</keyword>
<evidence type="ECO:0000256" key="3">
    <source>
        <dbReference type="ARBA" id="ARBA00004613"/>
    </source>
</evidence>
<dbReference type="SUPFAM" id="SSF53098">
    <property type="entry name" value="Ribonuclease H-like"/>
    <property type="match status" value="1"/>
</dbReference>
<evidence type="ECO:0000256" key="2">
    <source>
        <dbReference type="ARBA" id="ARBA00004123"/>
    </source>
</evidence>
<dbReference type="STRING" id="94128.A0A2A3E2G0"/>
<evidence type="ECO:0000313" key="20">
    <source>
        <dbReference type="Proteomes" id="UP000242457"/>
    </source>
</evidence>
<keyword evidence="7" id="KW-0698">rRNA processing</keyword>
<name>A0A2A3E2G0_APICC</name>
<evidence type="ECO:0000313" key="19">
    <source>
        <dbReference type="EMBL" id="PBC25885.1"/>
    </source>
</evidence>
<dbReference type="InterPro" id="IPR000734">
    <property type="entry name" value="TAG_lipase"/>
</dbReference>
<feature type="domain" description="HRDC" evidence="18">
    <location>
        <begin position="507"/>
        <end position="587"/>
    </location>
</feature>
<dbReference type="InterPro" id="IPR036397">
    <property type="entry name" value="RNaseH_sf"/>
</dbReference>
<evidence type="ECO:0000256" key="8">
    <source>
        <dbReference type="ARBA" id="ARBA00022722"/>
    </source>
</evidence>
<dbReference type="SUPFAM" id="SSF53474">
    <property type="entry name" value="alpha/beta-Hydrolases"/>
    <property type="match status" value="1"/>
</dbReference>
<dbReference type="Pfam" id="PF00570">
    <property type="entry name" value="HRDC"/>
    <property type="match status" value="1"/>
</dbReference>
<dbReference type="PANTHER" id="PTHR12124:SF47">
    <property type="entry name" value="EXOSOME COMPONENT 10"/>
    <property type="match status" value="1"/>
</dbReference>
<keyword evidence="16" id="KW-0175">Coiled coil</keyword>
<dbReference type="GO" id="GO:0003727">
    <property type="term" value="F:single-stranded RNA binding"/>
    <property type="evidence" value="ECO:0007669"/>
    <property type="project" value="TreeGrafter"/>
</dbReference>
<dbReference type="GO" id="GO:0005730">
    <property type="term" value="C:nucleolus"/>
    <property type="evidence" value="ECO:0007669"/>
    <property type="project" value="TreeGrafter"/>
</dbReference>
<dbReference type="InterPro" id="IPR002562">
    <property type="entry name" value="3'-5'_exonuclease_dom"/>
</dbReference>
<dbReference type="GO" id="GO:0000175">
    <property type="term" value="F:3'-5'-RNA exonuclease activity"/>
    <property type="evidence" value="ECO:0007669"/>
    <property type="project" value="InterPro"/>
</dbReference>
<dbReference type="InterPro" id="IPR012588">
    <property type="entry name" value="Exosome-assoc_fac_Rrp6_N"/>
</dbReference>
<dbReference type="Pfam" id="PF00151">
    <property type="entry name" value="Lipase"/>
    <property type="match status" value="1"/>
</dbReference>
<evidence type="ECO:0000256" key="1">
    <source>
        <dbReference type="ARBA" id="ARBA00000111"/>
    </source>
</evidence>
<dbReference type="PROSITE" id="PS50967">
    <property type="entry name" value="HRDC"/>
    <property type="match status" value="1"/>
</dbReference>
<evidence type="ECO:0000256" key="10">
    <source>
        <dbReference type="ARBA" id="ARBA00022835"/>
    </source>
</evidence>
<dbReference type="FunFam" id="1.10.150.80:FF:000001">
    <property type="entry name" value="Putative exosome component 10"/>
    <property type="match status" value="1"/>
</dbReference>
<evidence type="ECO:0000256" key="9">
    <source>
        <dbReference type="ARBA" id="ARBA00022801"/>
    </source>
</evidence>
<evidence type="ECO:0000256" key="17">
    <source>
        <dbReference type="SAM" id="MobiDB-lite"/>
    </source>
</evidence>
<dbReference type="CDD" id="cd06147">
    <property type="entry name" value="Rrp6p_like_exo"/>
    <property type="match status" value="1"/>
</dbReference>
<dbReference type="GO" id="GO:0071040">
    <property type="term" value="P:nuclear polyadenylation-dependent antisense transcript catabolic process"/>
    <property type="evidence" value="ECO:0007669"/>
    <property type="project" value="TreeGrafter"/>
</dbReference>
<dbReference type="Proteomes" id="UP000242457">
    <property type="component" value="Unassembled WGS sequence"/>
</dbReference>
<proteinExistence type="inferred from homology"/>
<protein>
    <recommendedName>
        <fullName evidence="15">Exosome complex component 10 homolog</fullName>
        <ecNumber evidence="5">3.1.1.32</ecNumber>
    </recommendedName>
</protein>
<dbReference type="InterPro" id="IPR049559">
    <property type="entry name" value="Rrp6p-like_exo"/>
</dbReference>
<dbReference type="GO" id="GO:0000166">
    <property type="term" value="F:nucleotide binding"/>
    <property type="evidence" value="ECO:0007669"/>
    <property type="project" value="InterPro"/>
</dbReference>
<keyword evidence="10" id="KW-0271">Exosome</keyword>
<dbReference type="GO" id="GO:0071038">
    <property type="term" value="P:TRAMP-dependent tRNA surveillance pathway"/>
    <property type="evidence" value="ECO:0007669"/>
    <property type="project" value="TreeGrafter"/>
</dbReference>
<dbReference type="SUPFAM" id="SSF47819">
    <property type="entry name" value="HRDC-like"/>
    <property type="match status" value="1"/>
</dbReference>
<accession>A0A2A3E2G0</accession>
<dbReference type="InterPro" id="IPR013818">
    <property type="entry name" value="Lipase"/>
</dbReference>
<organism evidence="19 20">
    <name type="scientific">Apis cerana cerana</name>
    <name type="common">Oriental honeybee</name>
    <dbReference type="NCBI Taxonomy" id="94128"/>
    <lineage>
        <taxon>Eukaryota</taxon>
        <taxon>Metazoa</taxon>
        <taxon>Ecdysozoa</taxon>
        <taxon>Arthropoda</taxon>
        <taxon>Hexapoda</taxon>
        <taxon>Insecta</taxon>
        <taxon>Pterygota</taxon>
        <taxon>Neoptera</taxon>
        <taxon>Endopterygota</taxon>
        <taxon>Hymenoptera</taxon>
        <taxon>Apocrita</taxon>
        <taxon>Aculeata</taxon>
        <taxon>Apoidea</taxon>
        <taxon>Anthophila</taxon>
        <taxon>Apidae</taxon>
        <taxon>Apis</taxon>
    </lineage>
</organism>
<dbReference type="GO" id="GO:0008970">
    <property type="term" value="F:phospholipase A1 activity"/>
    <property type="evidence" value="ECO:0007669"/>
    <property type="project" value="UniProtKB-EC"/>
</dbReference>
<keyword evidence="11" id="KW-0269">Exonuclease</keyword>
<dbReference type="SMART" id="SM00474">
    <property type="entry name" value="35EXOc"/>
    <property type="match status" value="1"/>
</dbReference>
<sequence length="1266" mass="146826">MKPRSLVIEDNEEAEYGYRSYGETEKEGQTDKVRMDPTEDWSGNCQIENETQKNENKEINQVIPGYASFHDYVQEAFHVMKLGIKNANNLPTGSNFNYYSCFPSFRKNKDDNIKLLLNVVQHVLGITGVKNNISNRDIEEKFDLLLEANDVLLDRANALMDKECGITKNSEVEVVVSHLKSQPINGGWNNQICQPLQISENVQSIRLLAGKNIQRPQLMFKDKIDNSSKPWCPRIKDKPNSLKPLAIYLEESENGEVFNHPYEYELNMFVPPNDQLKKSEPTKYKNLEDTLLVMIKDPSDIKLLINDLKQYKEIAVDLEHHSYRSFQGITCLMQISTEDKDYLIDTLSLRSELHELNEIFTKSTILKVFHGADLDIQWLQRDLSLYVVNMFDTHQAAKQLNLPYLSLAYLLKHYCNVDPDKHFQMADWRIRPLPEKLIKYAREDTHYLLYIKDMLKNALIDVANGQINILKVVYDRSTEICKKTYVKPIWTEENCMTMYRKSQKMFNNKQLYALRELHKWRDDTARIEDDSIAYVLPNHMLLNIAETLPREMQGILACCDSIPPLVRQNLLKLHKIILKAREQPLIKPILEEDIRQRLTQRNHHTNLDVWMYSPHDIPSDMEARADLPCLLDKNNVLETPISNIAIKHTVTVFDSPTTSEDEEVGKTEQESAKKKKFVFVSPFERYKRVIPMIAEQEAQEREKEKQEEENRLNKLKKEETEIVESKNRVYEHFKQVSQMITGKNESELSKKSSQTPLSQMPGRKRKRDSNINKQDEVQEEKTNDNLSTPVPILETRIIQDLKKDINEVEHLKEEQNVQESGTKKQKQIPNNETMNLLRSRKKGERKRIIKDLEKKGMMPSKKFDYKIVDFSAFQGGSQNIPNQIQFEQTMYINNRINFKSNQVDCFGLGKGLARILEWFFLSNPNGTNALDVQFFLSSRRQPKRVQVMIGKQFGLEWTDFQIERLTIIIVHGFLSHGQESWINEMEKSFLLWNDVNIIVVDWSAGGNTWNYYKAAVNTKIIGYQIARFLEHITNATSAQNDFNNNWGQLYLVGHSLGAHICGFTAKELKKRQNKWKILRITGLDPAQPCFRNVDSSMKLHKSDASFVDIIHTNGRLLSKIGLGLPEPIGHIDFYPNGGKTQPGCIKINSSYFEYLPIPLGEINNAICSHGRSYIYLTESLISEVKQNCTFWAHHWNLSYQNLLQIVTESCNKNICTEMGINAIKYSHRGTFFVATSDTSPFCINDTRIIAELVIQLKKDFPDEFYD</sequence>
<evidence type="ECO:0000256" key="4">
    <source>
        <dbReference type="ARBA" id="ARBA00010701"/>
    </source>
</evidence>
<evidence type="ECO:0000256" key="13">
    <source>
        <dbReference type="ARBA" id="ARBA00023242"/>
    </source>
</evidence>
<comment type="similarity">
    <text evidence="14">Belongs to the exosome component 10/RRP6 family.</text>
</comment>
<feature type="region of interest" description="Disordered" evidence="17">
    <location>
        <begin position="16"/>
        <end position="39"/>
    </location>
</feature>
<dbReference type="InterPro" id="IPR045092">
    <property type="entry name" value="Rrp6-like"/>
</dbReference>